<evidence type="ECO:0000256" key="14">
    <source>
        <dbReference type="ARBA" id="ARBA00023140"/>
    </source>
</evidence>
<evidence type="ECO:0000256" key="2">
    <source>
        <dbReference type="ARBA" id="ARBA00004906"/>
    </source>
</evidence>
<dbReference type="PANTHER" id="PTHR48178">
    <property type="entry name" value="PEROXISOME BIOGENESIS FACTOR 2"/>
    <property type="match status" value="1"/>
</dbReference>
<dbReference type="PROSITE" id="PS50089">
    <property type="entry name" value="ZF_RING_2"/>
    <property type="match status" value="1"/>
</dbReference>
<dbReference type="InterPro" id="IPR001841">
    <property type="entry name" value="Znf_RING"/>
</dbReference>
<protein>
    <recommendedName>
        <fullName evidence="17">RING-type E3 ubiquitin transferase (cysteine targeting)</fullName>
        <ecNumber evidence="17">2.3.2.36</ecNumber>
    </recommendedName>
    <alternativeName>
        <fullName evidence="15">Peroxin-2</fullName>
    </alternativeName>
</protein>
<evidence type="ECO:0000256" key="8">
    <source>
        <dbReference type="ARBA" id="ARBA00022771"/>
    </source>
</evidence>
<dbReference type="AlphaFoldDB" id="A0A2K3CNT4"/>
<evidence type="ECO:0000256" key="6">
    <source>
        <dbReference type="ARBA" id="ARBA00022692"/>
    </source>
</evidence>
<dbReference type="Pfam" id="PF04757">
    <property type="entry name" value="Pex2_Pex12"/>
    <property type="match status" value="1"/>
</dbReference>
<keyword evidence="13" id="KW-0472">Membrane</keyword>
<keyword evidence="14" id="KW-0576">Peroxisome</keyword>
<dbReference type="OrthoDB" id="1701437at2759"/>
<evidence type="ECO:0000256" key="16">
    <source>
        <dbReference type="ARBA" id="ARBA00034438"/>
    </source>
</evidence>
<evidence type="ECO:0000256" key="10">
    <source>
        <dbReference type="ARBA" id="ARBA00022833"/>
    </source>
</evidence>
<dbReference type="EC" id="2.3.2.36" evidence="17"/>
<evidence type="ECO:0000256" key="12">
    <source>
        <dbReference type="ARBA" id="ARBA00022989"/>
    </source>
</evidence>
<dbReference type="GO" id="GO:0008270">
    <property type="term" value="F:zinc ion binding"/>
    <property type="evidence" value="ECO:0007669"/>
    <property type="project" value="UniProtKB-KW"/>
</dbReference>
<keyword evidence="22" id="KW-1185">Reference proteome</keyword>
<dbReference type="PANTHER" id="PTHR48178:SF1">
    <property type="entry name" value="PEROXISOME BIOGENESIS FACTOR 2"/>
    <property type="match status" value="1"/>
</dbReference>
<evidence type="ECO:0000256" key="19">
    <source>
        <dbReference type="SAM" id="MobiDB-lite"/>
    </source>
</evidence>
<dbReference type="GO" id="GO:0016558">
    <property type="term" value="P:protein import into peroxisome matrix"/>
    <property type="evidence" value="ECO:0007669"/>
    <property type="project" value="InterPro"/>
</dbReference>
<feature type="compositionally biased region" description="Basic and acidic residues" evidence="19">
    <location>
        <begin position="345"/>
        <end position="359"/>
    </location>
</feature>
<dbReference type="GO" id="GO:0061630">
    <property type="term" value="F:ubiquitin protein ligase activity"/>
    <property type="evidence" value="ECO:0007669"/>
    <property type="project" value="UniProtKB-EC"/>
</dbReference>
<evidence type="ECO:0000256" key="1">
    <source>
        <dbReference type="ARBA" id="ARBA00004585"/>
    </source>
</evidence>
<dbReference type="GeneID" id="5717342"/>
<comment type="subcellular location">
    <subcellularLocation>
        <location evidence="1">Peroxisome membrane</location>
        <topology evidence="1">Multi-pass membrane protein</topology>
    </subcellularLocation>
</comment>
<dbReference type="KEGG" id="cre:CHLRE_17g698800v5"/>
<sequence length="470" mass="47841">MTGQAAAAGAQTVGGLGCVPEAPSADAWQVAAALVAPQVAALSTSMQGGSGASGGSGGGAAFPQQSPLPPPPSLHVLRSSQVDALRLDAELGGMLQEQMVKLFDHFRPGQAAALEPEVRAVLSLLVFGLSVWGGGGTGRATPGSELLNLRYRNEWAVAADKACVGRTGVEGPGLSRGQRLGLGLGTVALPYAWARLCRAAHAGDWSEAEEGSWRRRAAGAMRWAEGAAAAAALANSWLFLVRGDYRTLLERLLGCRLVWRQAAMSRIISFEYLNRQLVWQELSEALLLLLPMVDLARLRRAVLRVLPRPQSLLSPLQGFATSPVAAAAAAAAADGAEAGATAGRGKGEGEGEGEGEKALPAEGGAAETRKAPAPAAANAACPVCGSGDMLTAVVALPCRHVFCYYCLRAHTAADVAYACPLDGVRVAALRRRRPVAAAAAAGGSGGRDGGGGGRDGPAAGADTAAAVARQ</sequence>
<evidence type="ECO:0000256" key="7">
    <source>
        <dbReference type="ARBA" id="ARBA00022723"/>
    </source>
</evidence>
<dbReference type="SUPFAM" id="SSF57850">
    <property type="entry name" value="RING/U-box"/>
    <property type="match status" value="1"/>
</dbReference>
<dbReference type="InterPro" id="IPR006845">
    <property type="entry name" value="Pex_N"/>
</dbReference>
<keyword evidence="6" id="KW-0812">Transmembrane</keyword>
<comment type="similarity">
    <text evidence="3">Belongs to the pex2/pex10/pex12 family.</text>
</comment>
<feature type="compositionally biased region" description="Gly residues" evidence="19">
    <location>
        <begin position="442"/>
        <end position="455"/>
    </location>
</feature>
<keyword evidence="10" id="KW-0862">Zinc</keyword>
<dbReference type="Pfam" id="PF00097">
    <property type="entry name" value="zf-C3HC4"/>
    <property type="match status" value="1"/>
</dbReference>
<evidence type="ECO:0000256" key="11">
    <source>
        <dbReference type="ARBA" id="ARBA00022927"/>
    </source>
</evidence>
<accession>A0A2K3CNT4</accession>
<feature type="compositionally biased region" description="Low complexity" evidence="19">
    <location>
        <begin position="456"/>
        <end position="470"/>
    </location>
</feature>
<dbReference type="ExpressionAtlas" id="A0A2K3CNT4">
    <property type="expression patterns" value="baseline"/>
</dbReference>
<evidence type="ECO:0000256" key="3">
    <source>
        <dbReference type="ARBA" id="ARBA00008704"/>
    </source>
</evidence>
<dbReference type="EMBL" id="CM008978">
    <property type="protein sequence ID" value="PNW69935.1"/>
    <property type="molecule type" value="Genomic_DNA"/>
</dbReference>
<keyword evidence="9" id="KW-0833">Ubl conjugation pathway</keyword>
<keyword evidence="4" id="KW-0813">Transport</keyword>
<dbReference type="STRING" id="3055.A0A2K3CNT4"/>
<proteinExistence type="inferred from homology"/>
<evidence type="ECO:0000256" key="13">
    <source>
        <dbReference type="ARBA" id="ARBA00023136"/>
    </source>
</evidence>
<feature type="compositionally biased region" description="Gly residues" evidence="19">
    <location>
        <begin position="48"/>
        <end position="60"/>
    </location>
</feature>
<comment type="pathway">
    <text evidence="2">Protein modification; protein ubiquitination.</text>
</comment>
<dbReference type="PROSITE" id="PS00518">
    <property type="entry name" value="ZF_RING_1"/>
    <property type="match status" value="1"/>
</dbReference>
<comment type="catalytic activity">
    <reaction evidence="16">
        <text>[E2 ubiquitin-conjugating enzyme]-S-ubiquitinyl-L-cysteine + [acceptor protein]-L-cysteine = [E2 ubiquitin-conjugating enzyme]-L-cysteine + [acceptor protein]-S-ubiquitinyl-L-cysteine.</text>
        <dbReference type="EC" id="2.3.2.36"/>
    </reaction>
</comment>
<dbReference type="Gramene" id="PNW69935">
    <property type="protein sequence ID" value="PNW69935"/>
    <property type="gene ID" value="CHLRE_17g698800v5"/>
</dbReference>
<evidence type="ECO:0000256" key="9">
    <source>
        <dbReference type="ARBA" id="ARBA00022786"/>
    </source>
</evidence>
<dbReference type="RefSeq" id="XP_042914333.1">
    <property type="nucleotide sequence ID" value="XM_043071874.1"/>
</dbReference>
<evidence type="ECO:0000259" key="20">
    <source>
        <dbReference type="PROSITE" id="PS50089"/>
    </source>
</evidence>
<feature type="domain" description="RING-type" evidence="20">
    <location>
        <begin position="381"/>
        <end position="422"/>
    </location>
</feature>
<evidence type="ECO:0000256" key="5">
    <source>
        <dbReference type="ARBA" id="ARBA00022679"/>
    </source>
</evidence>
<keyword evidence="7" id="KW-0479">Metal-binding</keyword>
<feature type="region of interest" description="Disordered" evidence="19">
    <location>
        <begin position="339"/>
        <end position="366"/>
    </location>
</feature>
<evidence type="ECO:0000313" key="21">
    <source>
        <dbReference type="EMBL" id="PNW69935.1"/>
    </source>
</evidence>
<gene>
    <name evidence="21" type="ORF">CHLRE_17g698800v5</name>
</gene>
<evidence type="ECO:0000256" key="18">
    <source>
        <dbReference type="PROSITE-ProRule" id="PRU00175"/>
    </source>
</evidence>
<dbReference type="OMA" id="QKCGHVA"/>
<feature type="region of interest" description="Disordered" evidence="19">
    <location>
        <begin position="45"/>
        <end position="73"/>
    </location>
</feature>
<evidence type="ECO:0000256" key="15">
    <source>
        <dbReference type="ARBA" id="ARBA00032511"/>
    </source>
</evidence>
<organism evidence="21 22">
    <name type="scientific">Chlamydomonas reinhardtii</name>
    <name type="common">Chlamydomonas smithii</name>
    <dbReference type="NCBI Taxonomy" id="3055"/>
    <lineage>
        <taxon>Eukaryota</taxon>
        <taxon>Viridiplantae</taxon>
        <taxon>Chlorophyta</taxon>
        <taxon>core chlorophytes</taxon>
        <taxon>Chlorophyceae</taxon>
        <taxon>CS clade</taxon>
        <taxon>Chlamydomonadales</taxon>
        <taxon>Chlamydomonadaceae</taxon>
        <taxon>Chlamydomonas</taxon>
    </lineage>
</organism>
<keyword evidence="11" id="KW-0653">Protein transport</keyword>
<reference evidence="21 22" key="1">
    <citation type="journal article" date="2007" name="Science">
        <title>The Chlamydomonas genome reveals the evolution of key animal and plant functions.</title>
        <authorList>
            <person name="Merchant S.S."/>
            <person name="Prochnik S.E."/>
            <person name="Vallon O."/>
            <person name="Harris E.H."/>
            <person name="Karpowicz S.J."/>
            <person name="Witman G.B."/>
            <person name="Terry A."/>
            <person name="Salamov A."/>
            <person name="Fritz-Laylin L.K."/>
            <person name="Marechal-Drouard L."/>
            <person name="Marshall W.F."/>
            <person name="Qu L.H."/>
            <person name="Nelson D.R."/>
            <person name="Sanderfoot A.A."/>
            <person name="Spalding M.H."/>
            <person name="Kapitonov V.V."/>
            <person name="Ren Q."/>
            <person name="Ferris P."/>
            <person name="Lindquist E."/>
            <person name="Shapiro H."/>
            <person name="Lucas S.M."/>
            <person name="Grimwood J."/>
            <person name="Schmutz J."/>
            <person name="Cardol P."/>
            <person name="Cerutti H."/>
            <person name="Chanfreau G."/>
            <person name="Chen C.L."/>
            <person name="Cognat V."/>
            <person name="Croft M.T."/>
            <person name="Dent R."/>
            <person name="Dutcher S."/>
            <person name="Fernandez E."/>
            <person name="Fukuzawa H."/>
            <person name="Gonzalez-Ballester D."/>
            <person name="Gonzalez-Halphen D."/>
            <person name="Hallmann A."/>
            <person name="Hanikenne M."/>
            <person name="Hippler M."/>
            <person name="Inwood W."/>
            <person name="Jabbari K."/>
            <person name="Kalanon M."/>
            <person name="Kuras R."/>
            <person name="Lefebvre P.A."/>
            <person name="Lemaire S.D."/>
            <person name="Lobanov A.V."/>
            <person name="Lohr M."/>
            <person name="Manuell A."/>
            <person name="Meier I."/>
            <person name="Mets L."/>
            <person name="Mittag M."/>
            <person name="Mittelmeier T."/>
            <person name="Moroney J.V."/>
            <person name="Moseley J."/>
            <person name="Napoli C."/>
            <person name="Nedelcu A.M."/>
            <person name="Niyogi K."/>
            <person name="Novoselov S.V."/>
            <person name="Paulsen I.T."/>
            <person name="Pazour G."/>
            <person name="Purton S."/>
            <person name="Ral J.P."/>
            <person name="Riano-Pachon D.M."/>
            <person name="Riekhof W."/>
            <person name="Rymarquis L."/>
            <person name="Schroda M."/>
            <person name="Stern D."/>
            <person name="Umen J."/>
            <person name="Willows R."/>
            <person name="Wilson N."/>
            <person name="Zimmer S.L."/>
            <person name="Allmer J."/>
            <person name="Balk J."/>
            <person name="Bisova K."/>
            <person name="Chen C.J."/>
            <person name="Elias M."/>
            <person name="Gendler K."/>
            <person name="Hauser C."/>
            <person name="Lamb M.R."/>
            <person name="Ledford H."/>
            <person name="Long J.C."/>
            <person name="Minagawa J."/>
            <person name="Page M.D."/>
            <person name="Pan J."/>
            <person name="Pootakham W."/>
            <person name="Roje S."/>
            <person name="Rose A."/>
            <person name="Stahlberg E."/>
            <person name="Terauchi A.M."/>
            <person name="Yang P."/>
            <person name="Ball S."/>
            <person name="Bowler C."/>
            <person name="Dieckmann C.L."/>
            <person name="Gladyshev V.N."/>
            <person name="Green P."/>
            <person name="Jorgensen R."/>
            <person name="Mayfield S."/>
            <person name="Mueller-Roeber B."/>
            <person name="Rajamani S."/>
            <person name="Sayre R.T."/>
            <person name="Brokstein P."/>
            <person name="Dubchak I."/>
            <person name="Goodstein D."/>
            <person name="Hornick L."/>
            <person name="Huang Y.W."/>
            <person name="Jhaveri J."/>
            <person name="Luo Y."/>
            <person name="Martinez D."/>
            <person name="Ngau W.C."/>
            <person name="Otillar B."/>
            <person name="Poliakov A."/>
            <person name="Porter A."/>
            <person name="Szajkowski L."/>
            <person name="Werner G."/>
            <person name="Zhou K."/>
            <person name="Grigoriev I.V."/>
            <person name="Rokhsar D.S."/>
            <person name="Grossman A.R."/>
        </authorList>
    </citation>
    <scope>NUCLEOTIDE SEQUENCE [LARGE SCALE GENOMIC DNA]</scope>
    <source>
        <strain evidence="22">CC-503</strain>
    </source>
</reference>
<dbReference type="SMART" id="SM00184">
    <property type="entry name" value="RING"/>
    <property type="match status" value="1"/>
</dbReference>
<name>A0A2K3CNT4_CHLRE</name>
<keyword evidence="8 18" id="KW-0863">Zinc-finger</keyword>
<keyword evidence="12" id="KW-1133">Transmembrane helix</keyword>
<dbReference type="InterPro" id="IPR017907">
    <property type="entry name" value="Znf_RING_CS"/>
</dbReference>
<dbReference type="InterPro" id="IPR013083">
    <property type="entry name" value="Znf_RING/FYVE/PHD"/>
</dbReference>
<dbReference type="Gene3D" id="3.30.40.10">
    <property type="entry name" value="Zinc/RING finger domain, C3HC4 (zinc finger)"/>
    <property type="match status" value="1"/>
</dbReference>
<dbReference type="InterPro" id="IPR025654">
    <property type="entry name" value="PEX2/10"/>
</dbReference>
<dbReference type="GO" id="GO:0005778">
    <property type="term" value="C:peroxisomal membrane"/>
    <property type="evidence" value="ECO:0007669"/>
    <property type="project" value="UniProtKB-SubCell"/>
</dbReference>
<evidence type="ECO:0000256" key="17">
    <source>
        <dbReference type="ARBA" id="ARBA00034523"/>
    </source>
</evidence>
<dbReference type="InterPro" id="IPR018957">
    <property type="entry name" value="Znf_C3HC4_RING-type"/>
</dbReference>
<evidence type="ECO:0000313" key="22">
    <source>
        <dbReference type="Proteomes" id="UP000006906"/>
    </source>
</evidence>
<feature type="region of interest" description="Disordered" evidence="19">
    <location>
        <begin position="438"/>
        <end position="470"/>
    </location>
</feature>
<evidence type="ECO:0000256" key="4">
    <source>
        <dbReference type="ARBA" id="ARBA00022448"/>
    </source>
</evidence>
<keyword evidence="5" id="KW-0808">Transferase</keyword>
<dbReference type="InParanoid" id="A0A2K3CNT4"/>
<dbReference type="FunCoup" id="A0A2K3CNT4">
    <property type="interactions" value="1648"/>
</dbReference>
<dbReference type="Proteomes" id="UP000006906">
    <property type="component" value="Chromosome 17"/>
</dbReference>